<protein>
    <submittedName>
        <fullName evidence="2">Uncharacterized protein</fullName>
    </submittedName>
</protein>
<name>A0A418MPI4_9ACTN</name>
<keyword evidence="3" id="KW-1185">Reference proteome</keyword>
<proteinExistence type="predicted"/>
<organism evidence="2 3">
    <name type="scientific">Micromonospora radicis</name>
    <dbReference type="NCBI Taxonomy" id="1894971"/>
    <lineage>
        <taxon>Bacteria</taxon>
        <taxon>Bacillati</taxon>
        <taxon>Actinomycetota</taxon>
        <taxon>Actinomycetes</taxon>
        <taxon>Micromonosporales</taxon>
        <taxon>Micromonosporaceae</taxon>
        <taxon>Micromonospora</taxon>
    </lineage>
</organism>
<dbReference type="Proteomes" id="UP000283832">
    <property type="component" value="Unassembled WGS sequence"/>
</dbReference>
<feature type="compositionally biased region" description="Basic and acidic residues" evidence="1">
    <location>
        <begin position="78"/>
        <end position="96"/>
    </location>
</feature>
<reference evidence="2 3" key="1">
    <citation type="submission" date="2018-08" db="EMBL/GenBank/DDBJ databases">
        <title>Jishengella sp. nov., isolated from a root of Azadirachta indica A. Juss. var. siamensis Valenton.</title>
        <authorList>
            <person name="Kuncharoen N."/>
            <person name="Tanasupawat S."/>
            <person name="Kudo T."/>
            <person name="Ohkuma M."/>
        </authorList>
    </citation>
    <scope>NUCLEOTIDE SEQUENCE [LARGE SCALE GENOMIC DNA]</scope>
    <source>
        <strain evidence="2 3">AZ1-13</strain>
    </source>
</reference>
<evidence type="ECO:0000256" key="1">
    <source>
        <dbReference type="SAM" id="MobiDB-lite"/>
    </source>
</evidence>
<evidence type="ECO:0000313" key="3">
    <source>
        <dbReference type="Proteomes" id="UP000283832"/>
    </source>
</evidence>
<sequence length="143" mass="15593">MSNVLRRWRNAALWAQRRSTPSTANPDTHRSAPSTANPDTRRSAPSTANPDTRRSTPSTANPDTRRSTPSTANPDTGRSTHAERPGTDRPTPESRPHASPLAPTLAANQLPSWAAWPTVAEPRPGRAGWLTPAQHWRANGGRW</sequence>
<dbReference type="EMBL" id="QXEC01000029">
    <property type="protein sequence ID" value="RIV34385.1"/>
    <property type="molecule type" value="Genomic_DNA"/>
</dbReference>
<feature type="compositionally biased region" description="Polar residues" evidence="1">
    <location>
        <begin position="17"/>
        <end position="77"/>
    </location>
</feature>
<gene>
    <name evidence="2" type="ORF">D2L64_23090</name>
</gene>
<evidence type="ECO:0000313" key="2">
    <source>
        <dbReference type="EMBL" id="RIV34385.1"/>
    </source>
</evidence>
<comment type="caution">
    <text evidence="2">The sequence shown here is derived from an EMBL/GenBank/DDBJ whole genome shotgun (WGS) entry which is preliminary data.</text>
</comment>
<feature type="region of interest" description="Disordered" evidence="1">
    <location>
        <begin position="1"/>
        <end position="109"/>
    </location>
</feature>
<dbReference type="AlphaFoldDB" id="A0A418MPI4"/>
<accession>A0A418MPI4</accession>